<gene>
    <name evidence="1" type="ORF">KsCSTR_31710</name>
    <name evidence="2" type="ORF">KSMBR1_0324</name>
</gene>
<dbReference type="EMBL" id="CP049055">
    <property type="protein sequence ID" value="QII12550.1"/>
    <property type="molecule type" value="Genomic_DNA"/>
</dbReference>
<accession>A0A2C9CAX8</accession>
<keyword evidence="3" id="KW-1185">Reference proteome</keyword>
<organism evidence="2 3">
    <name type="scientific">Kuenenia stuttgartiensis</name>
    <dbReference type="NCBI Taxonomy" id="174633"/>
    <lineage>
        <taxon>Bacteria</taxon>
        <taxon>Pseudomonadati</taxon>
        <taxon>Planctomycetota</taxon>
        <taxon>Candidatus Brocadiia</taxon>
        <taxon>Candidatus Brocadiales</taxon>
        <taxon>Candidatus Brocadiaceae</taxon>
        <taxon>Candidatus Kuenenia</taxon>
    </lineage>
</organism>
<proteinExistence type="predicted"/>
<sequence length="195" mass="21884">MVKGKRISNLLMKSGDTMVCKKFIKTVAPVIMYLLLWGGNLMYAGEVAHKHSENDPLAEHSTTEPPMCPFCEKVYVSPEKEKALAAKSMVCPDCKSEVSALEVHHCDKCGKDVLVCTACQKASAGLKAETMIGKCPKCKKVLSRYVKGKALATWKMKCRDCRMKSQEWLIQHCKTCDIDFLACPICEKKQERFQK</sequence>
<reference evidence="3" key="1">
    <citation type="submission" date="2017-10" db="EMBL/GenBank/DDBJ databases">
        <authorList>
            <person name="Frank J."/>
        </authorList>
    </citation>
    <scope>NUCLEOTIDE SEQUENCE [LARGE SCALE GENOMIC DNA]</scope>
</reference>
<reference evidence="1 4" key="3">
    <citation type="submission" date="2020-02" db="EMBL/GenBank/DDBJ databases">
        <title>Newly sequenced genome of strain CSTR1 showed variability in Candidatus Kuenenia stuttgartiensis genomes.</title>
        <authorList>
            <person name="Ding C."/>
            <person name="Adrian L."/>
        </authorList>
    </citation>
    <scope>NUCLEOTIDE SEQUENCE [LARGE SCALE GENOMIC DNA]</scope>
    <source>
        <strain evidence="1 4">CSTR1</strain>
    </source>
</reference>
<dbReference type="Proteomes" id="UP000501926">
    <property type="component" value="Chromosome"/>
</dbReference>
<dbReference type="KEGG" id="kst:KSMBR1_0324"/>
<protein>
    <submittedName>
        <fullName evidence="2">Uncharacterized protein</fullName>
    </submittedName>
</protein>
<evidence type="ECO:0000313" key="1">
    <source>
        <dbReference type="EMBL" id="QII12550.1"/>
    </source>
</evidence>
<name>A0A2C9CAX8_KUEST</name>
<dbReference type="AlphaFoldDB" id="A0A2C9CAX8"/>
<reference evidence="2" key="2">
    <citation type="submission" date="2017-10" db="EMBL/GenBank/DDBJ databases">
        <authorList>
            <person name="Banno H."/>
            <person name="Chua N.-H."/>
        </authorList>
    </citation>
    <scope>NUCLEOTIDE SEQUENCE [LARGE SCALE GENOMIC DNA]</scope>
    <source>
        <strain evidence="2">Kuenenia_mbr1_ru-nijmegen</strain>
    </source>
</reference>
<dbReference type="Proteomes" id="UP000221734">
    <property type="component" value="Chromosome Kuenenia_stuttgartiensis_MBR1"/>
</dbReference>
<evidence type="ECO:0000313" key="4">
    <source>
        <dbReference type="Proteomes" id="UP000501926"/>
    </source>
</evidence>
<dbReference type="RefSeq" id="WP_099323750.1">
    <property type="nucleotide sequence ID" value="NZ_CP049055.1"/>
</dbReference>
<evidence type="ECO:0000313" key="3">
    <source>
        <dbReference type="Proteomes" id="UP000221734"/>
    </source>
</evidence>
<dbReference type="EMBL" id="LT934425">
    <property type="protein sequence ID" value="SOH02840.1"/>
    <property type="molecule type" value="Genomic_DNA"/>
</dbReference>
<dbReference type="OrthoDB" id="273180at2"/>
<evidence type="ECO:0000313" key="2">
    <source>
        <dbReference type="EMBL" id="SOH02840.1"/>
    </source>
</evidence>